<protein>
    <submittedName>
        <fullName evidence="1">6190_t:CDS:1</fullName>
    </submittedName>
</protein>
<dbReference type="Proteomes" id="UP000789860">
    <property type="component" value="Unassembled WGS sequence"/>
</dbReference>
<dbReference type="EMBL" id="CAJVPM010042984">
    <property type="protein sequence ID" value="CAG8710616.1"/>
    <property type="molecule type" value="Genomic_DNA"/>
</dbReference>
<reference evidence="1" key="1">
    <citation type="submission" date="2021-06" db="EMBL/GenBank/DDBJ databases">
        <authorList>
            <person name="Kallberg Y."/>
            <person name="Tangrot J."/>
            <person name="Rosling A."/>
        </authorList>
    </citation>
    <scope>NUCLEOTIDE SEQUENCE</scope>
    <source>
        <strain evidence="1">AU212A</strain>
    </source>
</reference>
<keyword evidence="2" id="KW-1185">Reference proteome</keyword>
<evidence type="ECO:0000313" key="1">
    <source>
        <dbReference type="EMBL" id="CAG8710616.1"/>
    </source>
</evidence>
<accession>A0ACA9PIS1</accession>
<name>A0ACA9PIS1_9GLOM</name>
<evidence type="ECO:0000313" key="2">
    <source>
        <dbReference type="Proteomes" id="UP000789860"/>
    </source>
</evidence>
<proteinExistence type="predicted"/>
<comment type="caution">
    <text evidence="1">The sequence shown here is derived from an EMBL/GenBank/DDBJ whole genome shotgun (WGS) entry which is preliminary data.</text>
</comment>
<sequence length="90" mass="10524">DKYIVTELRQIAKSKIFNELTVDNAAEILFGVVWKWTDLKADVMKYVAVEFKKIRKTEGYERIFKNPGDYPAGLEIMRELIDLKVPENDD</sequence>
<feature type="non-terminal residue" evidence="1">
    <location>
        <position position="1"/>
    </location>
</feature>
<gene>
    <name evidence="1" type="ORF">SCALOS_LOCUS10854</name>
</gene>
<organism evidence="1 2">
    <name type="scientific">Scutellospora calospora</name>
    <dbReference type="NCBI Taxonomy" id="85575"/>
    <lineage>
        <taxon>Eukaryota</taxon>
        <taxon>Fungi</taxon>
        <taxon>Fungi incertae sedis</taxon>
        <taxon>Mucoromycota</taxon>
        <taxon>Glomeromycotina</taxon>
        <taxon>Glomeromycetes</taxon>
        <taxon>Diversisporales</taxon>
        <taxon>Gigasporaceae</taxon>
        <taxon>Scutellospora</taxon>
    </lineage>
</organism>